<keyword evidence="9" id="KW-1185">Reference proteome</keyword>
<reference evidence="8 9" key="1">
    <citation type="submission" date="2017-09" db="EMBL/GenBank/DDBJ databases">
        <authorList>
            <person name="Ehlers B."/>
            <person name="Leendertz F.H."/>
        </authorList>
    </citation>
    <scope>NUCLEOTIDE SEQUENCE [LARGE SCALE GENOMIC DNA]</scope>
    <source>
        <strain evidence="8 9">DSM 18289</strain>
    </source>
</reference>
<dbReference type="InterPro" id="IPR050638">
    <property type="entry name" value="AA-Vitamin_Transporters"/>
</dbReference>
<evidence type="ECO:0000256" key="3">
    <source>
        <dbReference type="ARBA" id="ARBA00022692"/>
    </source>
</evidence>
<evidence type="ECO:0000256" key="2">
    <source>
        <dbReference type="ARBA" id="ARBA00007362"/>
    </source>
</evidence>
<evidence type="ECO:0000256" key="6">
    <source>
        <dbReference type="SAM" id="Phobius"/>
    </source>
</evidence>
<keyword evidence="5 6" id="KW-0472">Membrane</keyword>
<evidence type="ECO:0000259" key="7">
    <source>
        <dbReference type="Pfam" id="PF00892"/>
    </source>
</evidence>
<feature type="transmembrane region" description="Helical" evidence="6">
    <location>
        <begin position="243"/>
        <end position="262"/>
    </location>
</feature>
<protein>
    <submittedName>
        <fullName evidence="8">EamA domain-containing membrane protein RarD</fullName>
    </submittedName>
</protein>
<comment type="subcellular location">
    <subcellularLocation>
        <location evidence="1">Membrane</location>
        <topology evidence="1">Multi-pass membrane protein</topology>
    </subcellularLocation>
</comment>
<feature type="transmembrane region" description="Helical" evidence="6">
    <location>
        <begin position="26"/>
        <end position="50"/>
    </location>
</feature>
<keyword evidence="3 6" id="KW-0812">Transmembrane</keyword>
<keyword evidence="4 6" id="KW-1133">Transmembrane helix</keyword>
<sequence>MPSSDSSPRPQQAAKGTLTSSISKDAWIGIALAASGSFFFSTKAIFAKLAYAAGDLPVETLLALRMSLALPFFLITGLRLLYKEPSRRLLLTPAIMLKTALVGICGYYVASFLDFSGLVYLTAQMERLILFTYPLFVVIFGALFFGQPLSRWSLIAFPVSYCGLAILFSSAANHGNPNIEVGALFVLGSAITFALYQLMAKSIITAMGSRLFTSFAMSAAAIATLVHFSINHSISDLWVNNEIGVYVALIAIFSTVIPAYMLNEALNKIGPQMVGMLGNLSPLFTTLMAVIILAEPFGPYEALGTFIVLAGVLLFSHMDQKAKKKRADELA</sequence>
<feature type="transmembrane region" description="Helical" evidence="6">
    <location>
        <begin position="300"/>
        <end position="316"/>
    </location>
</feature>
<dbReference type="PANTHER" id="PTHR32322">
    <property type="entry name" value="INNER MEMBRANE TRANSPORTER"/>
    <property type="match status" value="1"/>
</dbReference>
<proteinExistence type="inferred from homology"/>
<dbReference type="RefSeq" id="WP_170956189.1">
    <property type="nucleotide sequence ID" value="NZ_OBEL01000006.1"/>
</dbReference>
<evidence type="ECO:0000256" key="5">
    <source>
        <dbReference type="ARBA" id="ARBA00023136"/>
    </source>
</evidence>
<dbReference type="InterPro" id="IPR000620">
    <property type="entry name" value="EamA_dom"/>
</dbReference>
<dbReference type="Gene3D" id="1.10.3730.20">
    <property type="match status" value="1"/>
</dbReference>
<comment type="similarity">
    <text evidence="2">Belongs to the EamA transporter family.</text>
</comment>
<name>A0A285PIC5_9HYPH</name>
<feature type="transmembrane region" description="Helical" evidence="6">
    <location>
        <begin position="62"/>
        <end position="82"/>
    </location>
</feature>
<dbReference type="Proteomes" id="UP000219439">
    <property type="component" value="Unassembled WGS sequence"/>
</dbReference>
<dbReference type="Pfam" id="PF00892">
    <property type="entry name" value="EamA"/>
    <property type="match status" value="2"/>
</dbReference>
<evidence type="ECO:0000256" key="4">
    <source>
        <dbReference type="ARBA" id="ARBA00022989"/>
    </source>
</evidence>
<accession>A0A285PIC5</accession>
<feature type="transmembrane region" description="Helical" evidence="6">
    <location>
        <begin position="89"/>
        <end position="109"/>
    </location>
</feature>
<dbReference type="InterPro" id="IPR037185">
    <property type="entry name" value="EmrE-like"/>
</dbReference>
<evidence type="ECO:0000313" key="9">
    <source>
        <dbReference type="Proteomes" id="UP000219439"/>
    </source>
</evidence>
<organism evidence="8 9">
    <name type="scientific">Cohaesibacter gelatinilyticus</name>
    <dbReference type="NCBI Taxonomy" id="372072"/>
    <lineage>
        <taxon>Bacteria</taxon>
        <taxon>Pseudomonadati</taxon>
        <taxon>Pseudomonadota</taxon>
        <taxon>Alphaproteobacteria</taxon>
        <taxon>Hyphomicrobiales</taxon>
        <taxon>Cohaesibacteraceae</taxon>
    </lineage>
</organism>
<feature type="domain" description="EamA" evidence="7">
    <location>
        <begin position="182"/>
        <end position="316"/>
    </location>
</feature>
<dbReference type="SUPFAM" id="SSF103481">
    <property type="entry name" value="Multidrug resistance efflux transporter EmrE"/>
    <property type="match status" value="2"/>
</dbReference>
<feature type="transmembrane region" description="Helical" evidence="6">
    <location>
        <begin position="129"/>
        <end position="145"/>
    </location>
</feature>
<feature type="transmembrane region" description="Helical" evidence="6">
    <location>
        <begin position="211"/>
        <end position="231"/>
    </location>
</feature>
<dbReference type="AlphaFoldDB" id="A0A285PIC5"/>
<feature type="transmembrane region" description="Helical" evidence="6">
    <location>
        <begin position="178"/>
        <end position="199"/>
    </location>
</feature>
<evidence type="ECO:0000313" key="8">
    <source>
        <dbReference type="EMBL" id="SNZ20997.1"/>
    </source>
</evidence>
<dbReference type="EMBL" id="OBEL01000006">
    <property type="protein sequence ID" value="SNZ20997.1"/>
    <property type="molecule type" value="Genomic_DNA"/>
</dbReference>
<gene>
    <name evidence="8" type="ORF">SAMN06265368_4111</name>
</gene>
<feature type="transmembrane region" description="Helical" evidence="6">
    <location>
        <begin position="274"/>
        <end position="294"/>
    </location>
</feature>
<dbReference type="GO" id="GO:0016020">
    <property type="term" value="C:membrane"/>
    <property type="evidence" value="ECO:0007669"/>
    <property type="project" value="UniProtKB-SubCell"/>
</dbReference>
<evidence type="ECO:0000256" key="1">
    <source>
        <dbReference type="ARBA" id="ARBA00004141"/>
    </source>
</evidence>
<dbReference type="PANTHER" id="PTHR32322:SF2">
    <property type="entry name" value="EAMA DOMAIN-CONTAINING PROTEIN"/>
    <property type="match status" value="1"/>
</dbReference>
<feature type="transmembrane region" description="Helical" evidence="6">
    <location>
        <begin position="152"/>
        <end position="172"/>
    </location>
</feature>
<feature type="domain" description="EamA" evidence="7">
    <location>
        <begin position="28"/>
        <end position="168"/>
    </location>
</feature>